<evidence type="ECO:0000256" key="1">
    <source>
        <dbReference type="SAM" id="Phobius"/>
    </source>
</evidence>
<protein>
    <recommendedName>
        <fullName evidence="4">DUF4386 domain-containing protein</fullName>
    </recommendedName>
</protein>
<accession>A0A0P9F9B0</accession>
<name>A0A0P9F9B0_9CHLR</name>
<evidence type="ECO:0000313" key="3">
    <source>
        <dbReference type="Proteomes" id="UP000050509"/>
    </source>
</evidence>
<feature type="transmembrane region" description="Helical" evidence="1">
    <location>
        <begin position="57"/>
        <end position="82"/>
    </location>
</feature>
<evidence type="ECO:0000313" key="2">
    <source>
        <dbReference type="EMBL" id="KPV53207.1"/>
    </source>
</evidence>
<proteinExistence type="predicted"/>
<evidence type="ECO:0008006" key="4">
    <source>
        <dbReference type="Google" id="ProtNLM"/>
    </source>
</evidence>
<feature type="transmembrane region" description="Helical" evidence="1">
    <location>
        <begin position="176"/>
        <end position="196"/>
    </location>
</feature>
<keyword evidence="1" id="KW-0812">Transmembrane</keyword>
<dbReference type="Proteomes" id="UP000050509">
    <property type="component" value="Unassembled WGS sequence"/>
</dbReference>
<feature type="transmembrane region" description="Helical" evidence="1">
    <location>
        <begin position="15"/>
        <end position="37"/>
    </location>
</feature>
<keyword evidence="1" id="KW-0472">Membrane</keyword>
<feature type="transmembrane region" description="Helical" evidence="1">
    <location>
        <begin position="103"/>
        <end position="127"/>
    </location>
</feature>
<keyword evidence="3" id="KW-1185">Reference proteome</keyword>
<dbReference type="Pfam" id="PF14329">
    <property type="entry name" value="DUF4386"/>
    <property type="match status" value="1"/>
</dbReference>
<dbReference type="InterPro" id="IPR025495">
    <property type="entry name" value="DUF4386"/>
</dbReference>
<sequence>MNTTTQRSYGADRTAATLVGILYIIGTVAGALSLPLLGGIPGAPDYLTIVAANPSRVVLGALLILIMGLALAVIPALMFPILKRWNEALAIGYVIFRGALETFTYLALVLCWLLLIVVAQQAAGSAAVAASQFGNLGLLVVKAHEPIAAVVAIVFSLGALILYSLLYYARLVPCWISGWGLVAAVLYLASGLAAMFGLDLGMLQLLMLVQEMVMAVWLIAKGFSASAIAPGPTKSAISGPLGAA</sequence>
<keyword evidence="1" id="KW-1133">Transmembrane helix</keyword>
<dbReference type="EMBL" id="LJCR01000314">
    <property type="protein sequence ID" value="KPV53207.1"/>
    <property type="molecule type" value="Genomic_DNA"/>
</dbReference>
<organism evidence="2 3">
    <name type="scientific">Kouleothrix aurantiaca</name>
    <dbReference type="NCBI Taxonomy" id="186479"/>
    <lineage>
        <taxon>Bacteria</taxon>
        <taxon>Bacillati</taxon>
        <taxon>Chloroflexota</taxon>
        <taxon>Chloroflexia</taxon>
        <taxon>Chloroflexales</taxon>
        <taxon>Roseiflexineae</taxon>
        <taxon>Roseiflexaceae</taxon>
        <taxon>Kouleothrix</taxon>
    </lineage>
</organism>
<gene>
    <name evidence="2" type="ORF">SE17_10985</name>
</gene>
<reference evidence="2 3" key="1">
    <citation type="submission" date="2015-09" db="EMBL/GenBank/DDBJ databases">
        <title>Draft genome sequence of Kouleothrix aurantiaca JCM 19913.</title>
        <authorList>
            <person name="Hemp J."/>
        </authorList>
    </citation>
    <scope>NUCLEOTIDE SEQUENCE [LARGE SCALE GENOMIC DNA]</scope>
    <source>
        <strain evidence="2 3">COM-B</strain>
    </source>
</reference>
<dbReference type="AlphaFoldDB" id="A0A0P9F9B0"/>
<comment type="caution">
    <text evidence="2">The sequence shown here is derived from an EMBL/GenBank/DDBJ whole genome shotgun (WGS) entry which is preliminary data.</text>
</comment>
<feature type="transmembrane region" description="Helical" evidence="1">
    <location>
        <begin position="147"/>
        <end position="169"/>
    </location>
</feature>